<dbReference type="InterPro" id="IPR050327">
    <property type="entry name" value="Proton-linked_MCT"/>
</dbReference>
<keyword evidence="4" id="KW-0472">Membrane</keyword>
<sequence>MSGELDEKYELGSEPKPLDTPPVPTILRQPSHSRSTRNHHPPSSSQQTSTSFAPLSHTPSRASSRSANRTYVDSATLFTALPEITRAETRASRVGKGYTVGVIHEHHGRESEELEGDEKTVAVQITPDGEEFTFPDGGKEAWLCVLGGAGALFCGFGLAASAGAFQTYYSENQLASYASSQIAWIGSVQAFVTFSISPFTGSLFDLYGHRPLIAAGTFLLVLGFCMLSLCSKYWQLFICHATLIPLGMDLMFISPVGVVSQWFALKRGMAFGIMMTGSSLGATIWPIIWANAPQRIGFGWTMRLIALMCALLGLTGFFLLRTRLPPKPPGPFLYLEAFKSVSYCCVAFASFTWVFGFFSWLFFCGTYGRLVGLDHLAPYFIVILNASSCGGRLFTSLIADKIGAFNVTIISNCVMIVCYFSWLACKTAPSLIVLNVLFGFLSGTFVSLQAVLAVKGAVDMRFAGTMVGQVLLCQSLAQLLGPPIAGILLGHGTNQEQLSRFPHAIVLGSMMLLAGNLSLILARWWIDKKWKAVV</sequence>
<dbReference type="GO" id="GO:0022857">
    <property type="term" value="F:transmembrane transporter activity"/>
    <property type="evidence" value="ECO:0007669"/>
    <property type="project" value="InterPro"/>
</dbReference>
<feature type="transmembrane region" description="Helical" evidence="4">
    <location>
        <begin position="235"/>
        <end position="258"/>
    </location>
</feature>
<comment type="caution">
    <text evidence="5">The sequence shown here is derived from an EMBL/GenBank/DDBJ whole genome shotgun (WGS) entry which is preliminary data.</text>
</comment>
<protein>
    <submittedName>
        <fullName evidence="5">Major facilitator superfamily domain-containing protein</fullName>
    </submittedName>
</protein>
<keyword evidence="4" id="KW-1133">Transmembrane helix</keyword>
<dbReference type="AlphaFoldDB" id="A0A1Y2BG63"/>
<comment type="similarity">
    <text evidence="2">Belongs to the major facilitator superfamily. Monocarboxylate porter (TC 2.A.1.13) family.</text>
</comment>
<organism evidence="5 6">
    <name type="scientific">Naematelia encephala</name>
    <dbReference type="NCBI Taxonomy" id="71784"/>
    <lineage>
        <taxon>Eukaryota</taxon>
        <taxon>Fungi</taxon>
        <taxon>Dikarya</taxon>
        <taxon>Basidiomycota</taxon>
        <taxon>Agaricomycotina</taxon>
        <taxon>Tremellomycetes</taxon>
        <taxon>Tremellales</taxon>
        <taxon>Naemateliaceae</taxon>
        <taxon>Naematelia</taxon>
    </lineage>
</organism>
<feature type="compositionally biased region" description="Polar residues" evidence="3">
    <location>
        <begin position="57"/>
        <end position="69"/>
    </location>
</feature>
<evidence type="ECO:0000256" key="4">
    <source>
        <dbReference type="SAM" id="Phobius"/>
    </source>
</evidence>
<dbReference type="EMBL" id="MCFC01000005">
    <property type="protein sequence ID" value="ORY33804.1"/>
    <property type="molecule type" value="Genomic_DNA"/>
</dbReference>
<feature type="transmembrane region" description="Helical" evidence="4">
    <location>
        <begin position="300"/>
        <end position="320"/>
    </location>
</feature>
<feature type="transmembrane region" description="Helical" evidence="4">
    <location>
        <begin position="341"/>
        <end position="363"/>
    </location>
</feature>
<dbReference type="SUPFAM" id="SSF103473">
    <property type="entry name" value="MFS general substrate transporter"/>
    <property type="match status" value="1"/>
</dbReference>
<evidence type="ECO:0000256" key="1">
    <source>
        <dbReference type="ARBA" id="ARBA00004141"/>
    </source>
</evidence>
<reference evidence="5 6" key="1">
    <citation type="submission" date="2016-07" db="EMBL/GenBank/DDBJ databases">
        <title>Pervasive Adenine N6-methylation of Active Genes in Fungi.</title>
        <authorList>
            <consortium name="DOE Joint Genome Institute"/>
            <person name="Mondo S.J."/>
            <person name="Dannebaum R.O."/>
            <person name="Kuo R.C."/>
            <person name="Labutti K."/>
            <person name="Haridas S."/>
            <person name="Kuo A."/>
            <person name="Salamov A."/>
            <person name="Ahrendt S.R."/>
            <person name="Lipzen A."/>
            <person name="Sullivan W."/>
            <person name="Andreopoulos W.B."/>
            <person name="Clum A."/>
            <person name="Lindquist E."/>
            <person name="Daum C."/>
            <person name="Ramamoorthy G.K."/>
            <person name="Gryganskyi A."/>
            <person name="Culley D."/>
            <person name="Magnuson J.K."/>
            <person name="James T.Y."/>
            <person name="O'Malley M.A."/>
            <person name="Stajich J.E."/>
            <person name="Spatafora J.W."/>
            <person name="Visel A."/>
            <person name="Grigoriev I.V."/>
        </authorList>
    </citation>
    <scope>NUCLEOTIDE SEQUENCE [LARGE SCALE GENOMIC DNA]</scope>
    <source>
        <strain evidence="5 6">68-887.2</strain>
    </source>
</reference>
<dbReference type="OrthoDB" id="6509908at2759"/>
<dbReference type="Proteomes" id="UP000193986">
    <property type="component" value="Unassembled WGS sequence"/>
</dbReference>
<dbReference type="Gene3D" id="1.20.1250.20">
    <property type="entry name" value="MFS general substrate transporter like domains"/>
    <property type="match status" value="1"/>
</dbReference>
<feature type="transmembrane region" description="Helical" evidence="4">
    <location>
        <begin position="501"/>
        <end position="526"/>
    </location>
</feature>
<dbReference type="PANTHER" id="PTHR11360:SF177">
    <property type="entry name" value="RIBOFLAVIN TRANSPORTER MCH5"/>
    <property type="match status" value="1"/>
</dbReference>
<feature type="transmembrane region" description="Helical" evidence="4">
    <location>
        <begin position="430"/>
        <end position="454"/>
    </location>
</feature>
<feature type="transmembrane region" description="Helical" evidence="4">
    <location>
        <begin position="270"/>
        <end position="288"/>
    </location>
</feature>
<gene>
    <name evidence="5" type="ORF">BCR39DRAFT_519299</name>
</gene>
<feature type="compositionally biased region" description="Low complexity" evidence="3">
    <location>
        <begin position="41"/>
        <end position="51"/>
    </location>
</feature>
<feature type="transmembrane region" description="Helical" evidence="4">
    <location>
        <begin position="182"/>
        <end position="204"/>
    </location>
</feature>
<dbReference type="InterPro" id="IPR036259">
    <property type="entry name" value="MFS_trans_sf"/>
</dbReference>
<accession>A0A1Y2BG63</accession>
<keyword evidence="4" id="KW-0812">Transmembrane</keyword>
<dbReference type="PANTHER" id="PTHR11360">
    <property type="entry name" value="MONOCARBOXYLATE TRANSPORTER"/>
    <property type="match status" value="1"/>
</dbReference>
<feature type="transmembrane region" description="Helical" evidence="4">
    <location>
        <begin position="211"/>
        <end position="229"/>
    </location>
</feature>
<dbReference type="InParanoid" id="A0A1Y2BG63"/>
<evidence type="ECO:0000256" key="2">
    <source>
        <dbReference type="ARBA" id="ARBA00006727"/>
    </source>
</evidence>
<keyword evidence="6" id="KW-1185">Reference proteome</keyword>
<proteinExistence type="inferred from homology"/>
<dbReference type="GO" id="GO:0016020">
    <property type="term" value="C:membrane"/>
    <property type="evidence" value="ECO:0007669"/>
    <property type="project" value="UniProtKB-SubCell"/>
</dbReference>
<evidence type="ECO:0000313" key="6">
    <source>
        <dbReference type="Proteomes" id="UP000193986"/>
    </source>
</evidence>
<feature type="compositionally biased region" description="Basic and acidic residues" evidence="3">
    <location>
        <begin position="1"/>
        <end position="17"/>
    </location>
</feature>
<feature type="transmembrane region" description="Helical" evidence="4">
    <location>
        <begin position="375"/>
        <end position="395"/>
    </location>
</feature>
<feature type="transmembrane region" description="Helical" evidence="4">
    <location>
        <begin position="141"/>
        <end position="162"/>
    </location>
</feature>
<dbReference type="InterPro" id="IPR011701">
    <property type="entry name" value="MFS"/>
</dbReference>
<dbReference type="Pfam" id="PF07690">
    <property type="entry name" value="MFS_1"/>
    <property type="match status" value="1"/>
</dbReference>
<comment type="subcellular location">
    <subcellularLocation>
        <location evidence="1">Membrane</location>
        <topology evidence="1">Multi-pass membrane protein</topology>
    </subcellularLocation>
</comment>
<evidence type="ECO:0000256" key="3">
    <source>
        <dbReference type="SAM" id="MobiDB-lite"/>
    </source>
</evidence>
<feature type="transmembrane region" description="Helical" evidence="4">
    <location>
        <begin position="402"/>
        <end position="424"/>
    </location>
</feature>
<feature type="region of interest" description="Disordered" evidence="3">
    <location>
        <begin position="1"/>
        <end position="69"/>
    </location>
</feature>
<evidence type="ECO:0000313" key="5">
    <source>
        <dbReference type="EMBL" id="ORY33804.1"/>
    </source>
</evidence>
<name>A0A1Y2BG63_9TREE</name>